<feature type="region of interest" description="Disordered" evidence="1">
    <location>
        <begin position="20"/>
        <end position="42"/>
    </location>
</feature>
<evidence type="ECO:0000313" key="3">
    <source>
        <dbReference type="Proteomes" id="UP001228049"/>
    </source>
</evidence>
<reference evidence="2" key="1">
    <citation type="submission" date="2023-04" db="EMBL/GenBank/DDBJ databases">
        <title>Chromosome-level genome of Chaenocephalus aceratus.</title>
        <authorList>
            <person name="Park H."/>
        </authorList>
    </citation>
    <scope>NUCLEOTIDE SEQUENCE</scope>
    <source>
        <strain evidence="2">DE</strain>
        <tissue evidence="2">Muscle</tissue>
    </source>
</reference>
<comment type="caution">
    <text evidence="2">The sequence shown here is derived from an EMBL/GenBank/DDBJ whole genome shotgun (WGS) entry which is preliminary data.</text>
</comment>
<name>A0AAD9BC39_DISEL</name>
<dbReference type="EMBL" id="JASDAP010000024">
    <property type="protein sequence ID" value="KAK1881080.1"/>
    <property type="molecule type" value="Genomic_DNA"/>
</dbReference>
<proteinExistence type="predicted"/>
<gene>
    <name evidence="2" type="ORF">KUDE01_024248</name>
</gene>
<keyword evidence="3" id="KW-1185">Reference proteome</keyword>
<evidence type="ECO:0000313" key="2">
    <source>
        <dbReference type="EMBL" id="KAK1881080.1"/>
    </source>
</evidence>
<protein>
    <submittedName>
        <fullName evidence="2">G polyprotein</fullName>
    </submittedName>
</protein>
<organism evidence="2 3">
    <name type="scientific">Dissostichus eleginoides</name>
    <name type="common">Patagonian toothfish</name>
    <name type="synonym">Dissostichus amissus</name>
    <dbReference type="NCBI Taxonomy" id="100907"/>
    <lineage>
        <taxon>Eukaryota</taxon>
        <taxon>Metazoa</taxon>
        <taxon>Chordata</taxon>
        <taxon>Craniata</taxon>
        <taxon>Vertebrata</taxon>
        <taxon>Euteleostomi</taxon>
        <taxon>Actinopterygii</taxon>
        <taxon>Neopterygii</taxon>
        <taxon>Teleostei</taxon>
        <taxon>Neoteleostei</taxon>
        <taxon>Acanthomorphata</taxon>
        <taxon>Eupercaria</taxon>
        <taxon>Perciformes</taxon>
        <taxon>Notothenioidei</taxon>
        <taxon>Nototheniidae</taxon>
        <taxon>Dissostichus</taxon>
    </lineage>
</organism>
<feature type="compositionally biased region" description="Basic and acidic residues" evidence="1">
    <location>
        <begin position="32"/>
        <end position="42"/>
    </location>
</feature>
<dbReference type="Proteomes" id="UP001228049">
    <property type="component" value="Unassembled WGS sequence"/>
</dbReference>
<dbReference type="AlphaFoldDB" id="A0AAD9BC39"/>
<accession>A0AAD9BC39</accession>
<evidence type="ECO:0000256" key="1">
    <source>
        <dbReference type="SAM" id="MobiDB-lite"/>
    </source>
</evidence>
<sequence length="116" mass="12996">MRGNPLSCEISKLGPPMVLHGSKKGSSWARVTRGESEPREKQDFSKQQELCWYQDSRRVNICTRHERNTVVLLPSKQRTFSLISNLLAPNDALQAAGLKGRWQGEEVSLDGTNSSL</sequence>